<keyword evidence="13" id="KW-1185">Reference proteome</keyword>
<dbReference type="Gene3D" id="3.10.250.10">
    <property type="entry name" value="SRCR-like domain"/>
    <property type="match status" value="4"/>
</dbReference>
<keyword evidence="1" id="KW-0732">Signal</keyword>
<keyword evidence="4" id="KW-0675">Receptor</keyword>
<keyword evidence="2" id="KW-0677">Repeat</keyword>
<dbReference type="FunFam" id="3.10.250.10:FF:000002">
    <property type="entry name" value="Scavenger receptor cysteine-rich type 1 protein M130"/>
    <property type="match status" value="1"/>
</dbReference>
<evidence type="ECO:0000256" key="4">
    <source>
        <dbReference type="ARBA" id="ARBA00023170"/>
    </source>
</evidence>
<feature type="disulfide bond" evidence="9">
    <location>
        <begin position="383"/>
        <end position="447"/>
    </location>
</feature>
<evidence type="ECO:0000256" key="6">
    <source>
        <dbReference type="ARBA" id="ARBA00058074"/>
    </source>
</evidence>
<protein>
    <recommendedName>
        <fullName evidence="8">Soluble scavenger receptor cysteine-rich domain-containing protein SSC5D</fullName>
    </recommendedName>
</protein>
<proteinExistence type="predicted"/>
<feature type="disulfide bond" evidence="9">
    <location>
        <begin position="60"/>
        <end position="121"/>
    </location>
</feature>
<evidence type="ECO:0000313" key="14">
    <source>
        <dbReference type="RefSeq" id="XP_025051094.1"/>
    </source>
</evidence>
<name>A0A3Q0FUS8_ALLSI</name>
<dbReference type="PANTHER" id="PTHR48071">
    <property type="entry name" value="SRCR DOMAIN-CONTAINING PROTEIN"/>
    <property type="match status" value="1"/>
</dbReference>
<dbReference type="InterPro" id="IPR036772">
    <property type="entry name" value="SRCR-like_dom_sf"/>
</dbReference>
<evidence type="ECO:0000256" key="10">
    <source>
        <dbReference type="SAM" id="MobiDB-lite"/>
    </source>
</evidence>
<evidence type="ECO:0000313" key="13">
    <source>
        <dbReference type="Proteomes" id="UP000189705"/>
    </source>
</evidence>
<feature type="disulfide bond" evidence="9">
    <location>
        <begin position="256"/>
        <end position="320"/>
    </location>
</feature>
<evidence type="ECO:0000256" key="3">
    <source>
        <dbReference type="ARBA" id="ARBA00023157"/>
    </source>
</evidence>
<dbReference type="GO" id="GO:0031638">
    <property type="term" value="P:zymogen activation"/>
    <property type="evidence" value="ECO:0007669"/>
    <property type="project" value="TreeGrafter"/>
</dbReference>
<feature type="domain" description="SRCR" evidence="12">
    <location>
        <begin position="127"/>
        <end position="227"/>
    </location>
</feature>
<evidence type="ECO:0000256" key="7">
    <source>
        <dbReference type="ARBA" id="ARBA00064153"/>
    </source>
</evidence>
<feature type="domain" description="SRCR" evidence="12">
    <location>
        <begin position="232"/>
        <end position="332"/>
    </location>
</feature>
<dbReference type="FunFam" id="3.10.250.10:FF:000007">
    <property type="entry name" value="Soluble scavenger receptor cysteine-rich domain-containing protein SSC5D"/>
    <property type="match status" value="1"/>
</dbReference>
<keyword evidence="11" id="KW-0472">Membrane</keyword>
<dbReference type="PANTHER" id="PTHR48071:SF29">
    <property type="entry name" value="OLFACTORY RECEPTOR 292"/>
    <property type="match status" value="1"/>
</dbReference>
<feature type="transmembrane region" description="Helical" evidence="11">
    <location>
        <begin position="485"/>
        <end position="507"/>
    </location>
</feature>
<dbReference type="GO" id="GO:0005615">
    <property type="term" value="C:extracellular space"/>
    <property type="evidence" value="ECO:0007669"/>
    <property type="project" value="TreeGrafter"/>
</dbReference>
<feature type="region of interest" description="Disordered" evidence="10">
    <location>
        <begin position="546"/>
        <end position="571"/>
    </location>
</feature>
<dbReference type="SMART" id="SM00202">
    <property type="entry name" value="SR"/>
    <property type="match status" value="4"/>
</dbReference>
<sequence>MSMDLQFSLTLRLVAAGHSGSLRLLEGESQCDGRVEISLGDVWGRVLDNQWDMNEASVACRELQCGDAEKAYSILKFEQETGLVGLRSVQCVGHEPRLTLCNISLSGTVQAGIAEDVGIICSGSKQIRLVNGTDRCAGRVEIYYQGSWGTVCDDSWDLSDTNVVCKQLECGHAIKAAASARYGKGSGQIWLDDVNCSGSESKLWECPSRGWGEHNCRHKEDAGVLCSESMDLRLVNGSDCAGRLEVFYNGTWGSVCSNQMTPVTARIVCKQLNCGDDGEIAPDFAYGQGSGPMWLDRIECHKHHRSLWQCLSEPWDPKSCGTKAEETHITCTGQKANSTQTVFAECPNSTSCTDKEKLRVVGGEDGCSGRVEVWHRGSWGTGCDDSWDMADAAVVCKQLGCGPAVSALTGAACGEGTGPIWLEKLNCRGTESSLWGCCAEPWGDSKCLHKEDAAVICSGVAQVTSIPTRTGLPHRQIPIDDGKDMVPIVICITLGALLCLVFIILSARALHRGSRRSSGPFSEALYEEIDYNMMRGNLEMFGRSEDPPMKRQYYSRESKKESDFGSMQGASALPGEDYDAAEVYDLGNYHVSGQSDLEVCGVIEESDRNRDSQSGWSLHTLRNEGSFVAERDDPSLPPLDAGYDDVEDVISGASI</sequence>
<dbReference type="AlphaFoldDB" id="A0A3Q0FUS8"/>
<keyword evidence="11" id="KW-1133">Transmembrane helix</keyword>
<keyword evidence="3 9" id="KW-1015">Disulfide bond</keyword>
<accession>A0A3Q0FUS8</accession>
<dbReference type="GO" id="GO:0004252">
    <property type="term" value="F:serine-type endopeptidase activity"/>
    <property type="evidence" value="ECO:0007669"/>
    <property type="project" value="TreeGrafter"/>
</dbReference>
<dbReference type="Proteomes" id="UP000189705">
    <property type="component" value="Unplaced"/>
</dbReference>
<evidence type="ECO:0000259" key="12">
    <source>
        <dbReference type="PROSITE" id="PS50287"/>
    </source>
</evidence>
<dbReference type="GO" id="GO:0005886">
    <property type="term" value="C:plasma membrane"/>
    <property type="evidence" value="ECO:0007669"/>
    <property type="project" value="TreeGrafter"/>
</dbReference>
<dbReference type="InParanoid" id="A0A3Q0FUS8"/>
<feature type="domain" description="SRCR" evidence="12">
    <location>
        <begin position="358"/>
        <end position="458"/>
    </location>
</feature>
<feature type="disulfide bond" evidence="9">
    <location>
        <begin position="165"/>
        <end position="226"/>
    </location>
</feature>
<dbReference type="SUPFAM" id="SSF56487">
    <property type="entry name" value="SRCR-like"/>
    <property type="match status" value="4"/>
</dbReference>
<evidence type="ECO:0000256" key="11">
    <source>
        <dbReference type="SAM" id="Phobius"/>
    </source>
</evidence>
<comment type="function">
    <text evidence="6">Binds to extracellular matrix proteins. Binds to pathogen-associated molecular patterns (PAMPs) present on the cell walls of Gram-positive and Gram-negative bacteria and fungi, behaving as a pattern recognition receptor (PRR). Induces bacterial and fungal aggregation and subsequent inhibition of PAMP-induced cytokine release. Does not possess intrinsic bactericidal activity. May play a role in the innate defense and homeostasis of certain epithelial surfaces.</text>
</comment>
<evidence type="ECO:0000256" key="1">
    <source>
        <dbReference type="ARBA" id="ARBA00022729"/>
    </source>
</evidence>
<feature type="disulfide bond" evidence="9">
    <location>
        <begin position="300"/>
        <end position="310"/>
    </location>
</feature>
<feature type="domain" description="SRCR" evidence="12">
    <location>
        <begin position="22"/>
        <end position="122"/>
    </location>
</feature>
<feature type="compositionally biased region" description="Basic and acidic residues" evidence="10">
    <location>
        <begin position="546"/>
        <end position="563"/>
    </location>
</feature>
<dbReference type="FunFam" id="3.10.250.10:FF:000012">
    <property type="entry name" value="CD163 molecule like 1"/>
    <property type="match status" value="1"/>
</dbReference>
<gene>
    <name evidence="14" type="primary">LOC102371713</name>
</gene>
<feature type="disulfide bond" evidence="9">
    <location>
        <begin position="196"/>
        <end position="206"/>
    </location>
</feature>
<organism evidence="13 14">
    <name type="scientific">Alligator sinensis</name>
    <name type="common">Chinese alligator</name>
    <dbReference type="NCBI Taxonomy" id="38654"/>
    <lineage>
        <taxon>Eukaryota</taxon>
        <taxon>Metazoa</taxon>
        <taxon>Chordata</taxon>
        <taxon>Craniata</taxon>
        <taxon>Vertebrata</taxon>
        <taxon>Euteleostomi</taxon>
        <taxon>Archelosauria</taxon>
        <taxon>Archosauria</taxon>
        <taxon>Crocodylia</taxon>
        <taxon>Alligatoridae</taxon>
        <taxon>Alligatorinae</taxon>
        <taxon>Alligator</taxon>
    </lineage>
</organism>
<dbReference type="FunFam" id="3.10.250.10:FF:000003">
    <property type="entry name" value="Deleted in malignant brain tumors 1"/>
    <property type="match status" value="1"/>
</dbReference>
<feature type="disulfide bond" evidence="9">
    <location>
        <begin position="396"/>
        <end position="457"/>
    </location>
</feature>
<comment type="caution">
    <text evidence="9">Lacks conserved residue(s) required for the propagation of feature annotation.</text>
</comment>
<evidence type="ECO:0000256" key="8">
    <source>
        <dbReference type="ARBA" id="ARBA00069168"/>
    </source>
</evidence>
<dbReference type="Pfam" id="PF00530">
    <property type="entry name" value="SRCR"/>
    <property type="match status" value="4"/>
</dbReference>
<dbReference type="PRINTS" id="PR00258">
    <property type="entry name" value="SPERACTRCPTR"/>
</dbReference>
<dbReference type="PROSITE" id="PS00420">
    <property type="entry name" value="SRCR_1"/>
    <property type="match status" value="1"/>
</dbReference>
<keyword evidence="11" id="KW-0812">Transmembrane</keyword>
<evidence type="ECO:0000256" key="5">
    <source>
        <dbReference type="ARBA" id="ARBA00023180"/>
    </source>
</evidence>
<evidence type="ECO:0000256" key="2">
    <source>
        <dbReference type="ARBA" id="ARBA00022737"/>
    </source>
</evidence>
<dbReference type="RefSeq" id="XP_025051094.1">
    <property type="nucleotide sequence ID" value="XM_025195309.1"/>
</dbReference>
<keyword evidence="5" id="KW-0325">Glycoprotein</keyword>
<comment type="subunit">
    <text evidence="7">Interacts with LGALS1 and laminin.</text>
</comment>
<feature type="disulfide bond" evidence="9">
    <location>
        <begin position="91"/>
        <end position="101"/>
    </location>
</feature>
<feature type="disulfide bond" evidence="9">
    <location>
        <begin position="152"/>
        <end position="216"/>
    </location>
</feature>
<dbReference type="KEGG" id="asn:102371713"/>
<reference evidence="14" key="1">
    <citation type="submission" date="2025-08" db="UniProtKB">
        <authorList>
            <consortium name="RefSeq"/>
        </authorList>
    </citation>
    <scope>IDENTIFICATION</scope>
</reference>
<dbReference type="PROSITE" id="PS50287">
    <property type="entry name" value="SRCR_2"/>
    <property type="match status" value="4"/>
</dbReference>
<evidence type="ECO:0000256" key="9">
    <source>
        <dbReference type="PROSITE-ProRule" id="PRU00196"/>
    </source>
</evidence>
<feature type="disulfide bond" evidence="9">
    <location>
        <begin position="427"/>
        <end position="437"/>
    </location>
</feature>
<dbReference type="GeneID" id="102371713"/>
<dbReference type="InterPro" id="IPR001190">
    <property type="entry name" value="SRCR"/>
</dbReference>